<feature type="region of interest" description="Disordered" evidence="1">
    <location>
        <begin position="1"/>
        <end position="40"/>
    </location>
</feature>
<evidence type="ECO:0000313" key="2">
    <source>
        <dbReference type="EMBL" id="RAR06965.1"/>
    </source>
</evidence>
<protein>
    <submittedName>
        <fullName evidence="2">Uncharacterized protein</fullName>
    </submittedName>
</protein>
<evidence type="ECO:0000256" key="1">
    <source>
        <dbReference type="SAM" id="MobiDB-lite"/>
    </source>
</evidence>
<feature type="region of interest" description="Disordered" evidence="1">
    <location>
        <begin position="398"/>
        <end position="431"/>
    </location>
</feature>
<keyword evidence="3" id="KW-1185">Reference proteome</keyword>
<organism evidence="2 3">
    <name type="scientific">Stemphylium lycopersici</name>
    <name type="common">Tomato gray leaf spot disease fungus</name>
    <name type="synonym">Thyrospora lycopersici</name>
    <dbReference type="NCBI Taxonomy" id="183478"/>
    <lineage>
        <taxon>Eukaryota</taxon>
        <taxon>Fungi</taxon>
        <taxon>Dikarya</taxon>
        <taxon>Ascomycota</taxon>
        <taxon>Pezizomycotina</taxon>
        <taxon>Dothideomycetes</taxon>
        <taxon>Pleosporomycetidae</taxon>
        <taxon>Pleosporales</taxon>
        <taxon>Pleosporineae</taxon>
        <taxon>Pleosporaceae</taxon>
        <taxon>Stemphylium</taxon>
    </lineage>
</organism>
<reference evidence="3" key="1">
    <citation type="submission" date="2018-05" db="EMBL/GenBank/DDBJ databases">
        <title>Draft genome sequence of Stemphylium lycopersici strain CIDEFI 213.</title>
        <authorList>
            <person name="Medina R."/>
            <person name="Franco M.E.E."/>
            <person name="Lucentini C.G."/>
            <person name="Saparrat M.C.N."/>
            <person name="Balatti P.A."/>
        </authorList>
    </citation>
    <scope>NUCLEOTIDE SEQUENCE [LARGE SCALE GENOMIC DNA]</scope>
    <source>
        <strain evidence="3">CIDEFI 213</strain>
    </source>
</reference>
<dbReference type="Proteomes" id="UP000249619">
    <property type="component" value="Unassembled WGS sequence"/>
</dbReference>
<feature type="region of interest" description="Disordered" evidence="1">
    <location>
        <begin position="325"/>
        <end position="376"/>
    </location>
</feature>
<evidence type="ECO:0000313" key="3">
    <source>
        <dbReference type="Proteomes" id="UP000249619"/>
    </source>
</evidence>
<accession>A0A364MYL1</accession>
<name>A0A364MYL1_STELY</name>
<feature type="compositionally biased region" description="Polar residues" evidence="1">
    <location>
        <begin position="279"/>
        <end position="292"/>
    </location>
</feature>
<feature type="region of interest" description="Disordered" evidence="1">
    <location>
        <begin position="196"/>
        <end position="216"/>
    </location>
</feature>
<feature type="compositionally biased region" description="Low complexity" evidence="1">
    <location>
        <begin position="13"/>
        <end position="25"/>
    </location>
</feature>
<proteinExistence type="predicted"/>
<gene>
    <name evidence="2" type="ORF">DDE83_006686</name>
</gene>
<feature type="compositionally biased region" description="Low complexity" evidence="1">
    <location>
        <begin position="207"/>
        <end position="216"/>
    </location>
</feature>
<comment type="caution">
    <text evidence="2">The sequence shown here is derived from an EMBL/GenBank/DDBJ whole genome shotgun (WGS) entry which is preliminary data.</text>
</comment>
<dbReference type="EMBL" id="QGDH01000107">
    <property type="protein sequence ID" value="RAR06965.1"/>
    <property type="molecule type" value="Genomic_DNA"/>
</dbReference>
<feature type="compositionally biased region" description="Basic and acidic residues" evidence="1">
    <location>
        <begin position="57"/>
        <end position="73"/>
    </location>
</feature>
<feature type="compositionally biased region" description="Polar residues" evidence="1">
    <location>
        <begin position="341"/>
        <end position="373"/>
    </location>
</feature>
<sequence length="446" mass="48420">MSTHFRPRPPSSAPLSPVRPASARSTIRAITPSPPPSLNEAMRLQYAGSGILSEISSDSRGRLDARPKSDGFKHMQAQGSDGGKANDRTNMTEGSKAGREGGLNRRTSPAKRESQSQGPRKRPYSKPATLPQNSEQPLANLAVDKGEEQGKKHLHSEKVQGGGDSDTHTDCPETPTPMTALQKRYAYLPMGAPISFARSKGPADTRSNPSVANNSAAAKMNNSIDDSSYWRPASKPSHFSIKHPLAEPSHGDLRTYAEARRERLRTAKAAQNVEKAQPSPLTETGQNPQQIGQGPAYADRSWQLEARLRVPEIWERRAYDNHTHLSPPQAAYDQNAPLRGSSPSTANPTRHASISAVSTVSGGTANSKRSVFSTLGRDEMERKKALVEKDQGPFSRAVSMADLKETRRKIGAGIQGDEDGGTDARKRKDKGRRKGLYRFGCSCLAM</sequence>
<dbReference type="AlphaFoldDB" id="A0A364MYL1"/>
<feature type="region of interest" description="Disordered" evidence="1">
    <location>
        <begin position="265"/>
        <end position="298"/>
    </location>
</feature>
<feature type="region of interest" description="Disordered" evidence="1">
    <location>
        <begin position="52"/>
        <end position="179"/>
    </location>
</feature>